<gene>
    <name evidence="1" type="ORF">OFLC_LOCUS2276</name>
</gene>
<dbReference type="WBParaSite" id="OFLC_0000227301-mRNA-1">
    <property type="protein sequence ID" value="OFLC_0000227301-mRNA-1"/>
    <property type="gene ID" value="OFLC_0000227301"/>
</dbReference>
<protein>
    <submittedName>
        <fullName evidence="3">LITAF domain-containing protein</fullName>
    </submittedName>
</protein>
<accession>A0A183H464</accession>
<evidence type="ECO:0000313" key="2">
    <source>
        <dbReference type="Proteomes" id="UP000267606"/>
    </source>
</evidence>
<organism evidence="3">
    <name type="scientific">Onchocerca flexuosa</name>
    <dbReference type="NCBI Taxonomy" id="387005"/>
    <lineage>
        <taxon>Eukaryota</taxon>
        <taxon>Metazoa</taxon>
        <taxon>Ecdysozoa</taxon>
        <taxon>Nematoda</taxon>
        <taxon>Chromadorea</taxon>
        <taxon>Rhabditida</taxon>
        <taxon>Spirurina</taxon>
        <taxon>Spiruromorpha</taxon>
        <taxon>Filarioidea</taxon>
        <taxon>Onchocercidae</taxon>
        <taxon>Onchocerca</taxon>
    </lineage>
</organism>
<dbReference type="Proteomes" id="UP000267606">
    <property type="component" value="Unassembled WGS sequence"/>
</dbReference>
<sequence length="179" mass="20873">MVEKRKSNRWLFSVCDETKMFITAPKLPHNQMWKSDDFAIGIFFEFKRFSLLTLLNSIKMTISDQLIFGGPSEFLFNYFACESELKTSSSRNSKERNEPIQTICPMCNAQIITVVRKRWQCKLFSCTFRRSFHFCPACGNVVILLLLVETNGMCQHMTVYLMQLNEIAQINRVSHGFNE</sequence>
<dbReference type="AlphaFoldDB" id="A0A183H464"/>
<reference evidence="3" key="1">
    <citation type="submission" date="2016-06" db="UniProtKB">
        <authorList>
            <consortium name="WormBaseParasite"/>
        </authorList>
    </citation>
    <scope>IDENTIFICATION</scope>
</reference>
<reference evidence="1 2" key="2">
    <citation type="submission" date="2018-11" db="EMBL/GenBank/DDBJ databases">
        <authorList>
            <consortium name="Pathogen Informatics"/>
        </authorList>
    </citation>
    <scope>NUCLEOTIDE SEQUENCE [LARGE SCALE GENOMIC DNA]</scope>
</reference>
<evidence type="ECO:0000313" key="3">
    <source>
        <dbReference type="WBParaSite" id="OFLC_0000227301-mRNA-1"/>
    </source>
</evidence>
<dbReference type="EMBL" id="UZAJ01001273">
    <property type="protein sequence ID" value="VDO32459.1"/>
    <property type="molecule type" value="Genomic_DNA"/>
</dbReference>
<evidence type="ECO:0000313" key="1">
    <source>
        <dbReference type="EMBL" id="VDO32459.1"/>
    </source>
</evidence>
<name>A0A183H464_9BILA</name>
<keyword evidence="2" id="KW-1185">Reference proteome</keyword>
<proteinExistence type="predicted"/>